<name>A0A0E4H1G0_MYCLN</name>
<evidence type="ECO:0000313" key="2">
    <source>
        <dbReference type="EMBL" id="CQD22769.1"/>
    </source>
</evidence>
<protein>
    <submittedName>
        <fullName evidence="2">Uncharacterized protein</fullName>
    </submittedName>
</protein>
<reference evidence="2 3" key="1">
    <citation type="submission" date="2015-03" db="EMBL/GenBank/DDBJ databases">
        <authorList>
            <person name="Urmite Genomes"/>
        </authorList>
    </citation>
    <scope>NUCLEOTIDE SEQUENCE [LARGE SCALE GENOMIC DNA]</scope>
    <source>
        <strain evidence="2 3">CSUR P1491</strain>
    </source>
</reference>
<proteinExistence type="predicted"/>
<evidence type="ECO:0000313" key="3">
    <source>
        <dbReference type="Proteomes" id="UP000199251"/>
    </source>
</evidence>
<accession>A0A0E4H1G0</accession>
<organism evidence="2 3">
    <name type="scientific">Mycobacterium lentiflavum</name>
    <dbReference type="NCBI Taxonomy" id="141349"/>
    <lineage>
        <taxon>Bacteria</taxon>
        <taxon>Bacillati</taxon>
        <taxon>Actinomycetota</taxon>
        <taxon>Actinomycetes</taxon>
        <taxon>Mycobacteriales</taxon>
        <taxon>Mycobacteriaceae</taxon>
        <taxon>Mycobacterium</taxon>
        <taxon>Mycobacterium simiae complex</taxon>
    </lineage>
</organism>
<feature type="compositionally biased region" description="Basic and acidic residues" evidence="1">
    <location>
        <begin position="1"/>
        <end position="11"/>
    </location>
</feature>
<feature type="region of interest" description="Disordered" evidence="1">
    <location>
        <begin position="1"/>
        <end position="29"/>
    </location>
</feature>
<dbReference type="EMBL" id="CTEE01000001">
    <property type="protein sequence ID" value="CQD22769.1"/>
    <property type="molecule type" value="Genomic_DNA"/>
</dbReference>
<dbReference type="AlphaFoldDB" id="A0A0E4H1G0"/>
<evidence type="ECO:0000256" key="1">
    <source>
        <dbReference type="SAM" id="MobiDB-lite"/>
    </source>
</evidence>
<dbReference type="RefSeq" id="WP_165604809.1">
    <property type="nucleotide sequence ID" value="NZ_CTEE01000001.1"/>
</dbReference>
<feature type="compositionally biased region" description="Polar residues" evidence="1">
    <location>
        <begin position="19"/>
        <end position="29"/>
    </location>
</feature>
<dbReference type="Proteomes" id="UP000199251">
    <property type="component" value="Unassembled WGS sequence"/>
</dbReference>
<gene>
    <name evidence="2" type="ORF">BN1232_05732</name>
</gene>
<sequence length="56" mass="6029">MLSRAEADRHPSKIAKNSPDATTVMDGTTPTDAVPLIRFLVSDRDSVHAAAPRQRG</sequence>